<feature type="compositionally biased region" description="Polar residues" evidence="1">
    <location>
        <begin position="356"/>
        <end position="372"/>
    </location>
</feature>
<feature type="region of interest" description="Disordered" evidence="1">
    <location>
        <begin position="348"/>
        <end position="372"/>
    </location>
</feature>
<evidence type="ECO:0000313" key="2">
    <source>
        <dbReference type="EMBL" id="CCD51551.1"/>
    </source>
</evidence>
<protein>
    <submittedName>
        <fullName evidence="2">Uncharacterized protein</fullName>
    </submittedName>
</protein>
<feature type="region of interest" description="Disordered" evidence="1">
    <location>
        <begin position="1"/>
        <end position="35"/>
    </location>
</feature>
<evidence type="ECO:0000313" key="3">
    <source>
        <dbReference type="Proteomes" id="UP000008177"/>
    </source>
</evidence>
<name>G2YIL4_BOTF4</name>
<sequence length="372" mass="42570">MDGLPRIKDEPNDDSFSFSFKSRKLDRKSAPSNLSTFKNGMQAKLEQDLLTEHKDPVIFQGKHDSSASDEKFFVELKSRPKRNISTSGYNGPQTVSKHSDLQRMLVGSSGPVVLTGNFMLLGNHPQIKGPHRSPAMNNQQSGYLIIPIGQLNHSVQMGSNQNYPVGSSREAQEEVNQQADIKKPSKRTLNAFIRLGACANCHDPTHQLKDCMICNDEGYMDGCPICNSLDHQFYQCQKIGQHKNTFWNFAKVNRRNKPPLRLLEDHRNIWKTTKKSGKEKKGKKQMVCTPWTAEFARKNRNSWMDTKIVDMRSKRKLCRFEDPAWKAPRRVPLQISVKDMHLVKNPQRTNDREQSGYHTAQNRVPFQHVNVS</sequence>
<proteinExistence type="predicted"/>
<dbReference type="OrthoDB" id="4777753at2759"/>
<accession>G2YIL4</accession>
<dbReference type="AlphaFoldDB" id="G2YIL4"/>
<dbReference type="InParanoid" id="G2YIL4"/>
<dbReference type="HOGENOM" id="CLU_743921_0_0_1"/>
<reference evidence="3" key="1">
    <citation type="journal article" date="2011" name="PLoS Genet.">
        <title>Genomic analysis of the necrotrophic fungal pathogens Sclerotinia sclerotiorum and Botrytis cinerea.</title>
        <authorList>
            <person name="Amselem J."/>
            <person name="Cuomo C.A."/>
            <person name="van Kan J.A."/>
            <person name="Viaud M."/>
            <person name="Benito E.P."/>
            <person name="Couloux A."/>
            <person name="Coutinho P.M."/>
            <person name="de Vries R.P."/>
            <person name="Dyer P.S."/>
            <person name="Fillinger S."/>
            <person name="Fournier E."/>
            <person name="Gout L."/>
            <person name="Hahn M."/>
            <person name="Kohn L."/>
            <person name="Lapalu N."/>
            <person name="Plummer K.M."/>
            <person name="Pradier J.M."/>
            <person name="Quevillon E."/>
            <person name="Sharon A."/>
            <person name="Simon A."/>
            <person name="ten Have A."/>
            <person name="Tudzynski B."/>
            <person name="Tudzynski P."/>
            <person name="Wincker P."/>
            <person name="Andrew M."/>
            <person name="Anthouard V."/>
            <person name="Beever R.E."/>
            <person name="Beffa R."/>
            <person name="Benoit I."/>
            <person name="Bouzid O."/>
            <person name="Brault B."/>
            <person name="Chen Z."/>
            <person name="Choquer M."/>
            <person name="Collemare J."/>
            <person name="Cotton P."/>
            <person name="Danchin E.G."/>
            <person name="Da Silva C."/>
            <person name="Gautier A."/>
            <person name="Giraud C."/>
            <person name="Giraud T."/>
            <person name="Gonzalez C."/>
            <person name="Grossetete S."/>
            <person name="Guldener U."/>
            <person name="Henrissat B."/>
            <person name="Howlett B.J."/>
            <person name="Kodira C."/>
            <person name="Kretschmer M."/>
            <person name="Lappartient A."/>
            <person name="Leroch M."/>
            <person name="Levis C."/>
            <person name="Mauceli E."/>
            <person name="Neuveglise C."/>
            <person name="Oeser B."/>
            <person name="Pearson M."/>
            <person name="Poulain J."/>
            <person name="Poussereau N."/>
            <person name="Quesneville H."/>
            <person name="Rascle C."/>
            <person name="Schumacher J."/>
            <person name="Segurens B."/>
            <person name="Sexton A."/>
            <person name="Silva E."/>
            <person name="Sirven C."/>
            <person name="Soanes D.M."/>
            <person name="Talbot N.J."/>
            <person name="Templeton M."/>
            <person name="Yandava C."/>
            <person name="Yarden O."/>
            <person name="Zeng Q."/>
            <person name="Rollins J.A."/>
            <person name="Lebrun M.H."/>
            <person name="Dickman M."/>
        </authorList>
    </citation>
    <scope>NUCLEOTIDE SEQUENCE [LARGE SCALE GENOMIC DNA]</scope>
    <source>
        <strain evidence="3">T4</strain>
    </source>
</reference>
<dbReference type="Proteomes" id="UP000008177">
    <property type="component" value="Unplaced contigs"/>
</dbReference>
<feature type="compositionally biased region" description="Basic and acidic residues" evidence="1">
    <location>
        <begin position="1"/>
        <end position="10"/>
    </location>
</feature>
<gene>
    <name evidence="2" type="ORF">BofuT4_P018570.1</name>
</gene>
<evidence type="ECO:0000256" key="1">
    <source>
        <dbReference type="SAM" id="MobiDB-lite"/>
    </source>
</evidence>
<dbReference type="EMBL" id="FQ790337">
    <property type="protein sequence ID" value="CCD51551.1"/>
    <property type="molecule type" value="Genomic_DNA"/>
</dbReference>
<organism evidence="2 3">
    <name type="scientific">Botryotinia fuckeliana (strain T4)</name>
    <name type="common">Noble rot fungus</name>
    <name type="synonym">Botrytis cinerea</name>
    <dbReference type="NCBI Taxonomy" id="999810"/>
    <lineage>
        <taxon>Eukaryota</taxon>
        <taxon>Fungi</taxon>
        <taxon>Dikarya</taxon>
        <taxon>Ascomycota</taxon>
        <taxon>Pezizomycotina</taxon>
        <taxon>Leotiomycetes</taxon>
        <taxon>Helotiales</taxon>
        <taxon>Sclerotiniaceae</taxon>
        <taxon>Botrytis</taxon>
    </lineage>
</organism>